<evidence type="ECO:0000313" key="2">
    <source>
        <dbReference type="Proteomes" id="UP001165122"/>
    </source>
</evidence>
<name>A0A9W6ZZP5_9STRA</name>
<protein>
    <submittedName>
        <fullName evidence="1">Uncharacterized protein</fullName>
    </submittedName>
</protein>
<dbReference type="AlphaFoldDB" id="A0A9W6ZZP5"/>
<evidence type="ECO:0000313" key="1">
    <source>
        <dbReference type="EMBL" id="GMH63297.1"/>
    </source>
</evidence>
<organism evidence="1 2">
    <name type="scientific">Triparma laevis f. longispina</name>
    <dbReference type="NCBI Taxonomy" id="1714387"/>
    <lineage>
        <taxon>Eukaryota</taxon>
        <taxon>Sar</taxon>
        <taxon>Stramenopiles</taxon>
        <taxon>Ochrophyta</taxon>
        <taxon>Bolidophyceae</taxon>
        <taxon>Parmales</taxon>
        <taxon>Triparmaceae</taxon>
        <taxon>Triparma</taxon>
    </lineage>
</organism>
<reference evidence="2" key="1">
    <citation type="journal article" date="2023" name="Commun. Biol.">
        <title>Genome analysis of Parmales, the sister group of diatoms, reveals the evolutionary specialization of diatoms from phago-mixotrophs to photoautotrophs.</title>
        <authorList>
            <person name="Ban H."/>
            <person name="Sato S."/>
            <person name="Yoshikawa S."/>
            <person name="Yamada K."/>
            <person name="Nakamura Y."/>
            <person name="Ichinomiya M."/>
            <person name="Sato N."/>
            <person name="Blanc-Mathieu R."/>
            <person name="Endo H."/>
            <person name="Kuwata A."/>
            <person name="Ogata H."/>
        </authorList>
    </citation>
    <scope>NUCLEOTIDE SEQUENCE [LARGE SCALE GENOMIC DNA]</scope>
    <source>
        <strain evidence="2">NIES 3700</strain>
    </source>
</reference>
<sequence length="337" mass="37721">MLRSMARGSSARLSSRLLRTQPVPVRKYLLSRTPVPSSFALPPARFLSTTASNPSAKKSSDSKKSADDDDSNVFLDNLGKIFGLCILSIVLMVVRSSRGGTNRGNVRDEIEDTSVLDPVEIEDMRSLNEEFSPVLFRLVTSAVYSKYPTECTYKQFLSTTMSTLRKATSDPTFSIQLGHNIDRVVFTFPQYHDEKAYPNSLFLTVLTMAVYSTVQERIKLIYEVAAQQENKPPTDKVSSTITSKIVQHLADTCQLPPENQVIEVGSPYPIQQYEKATGEQMVKCVRKPYKDKNPELTYAAVGGGGEDVDLEQWEKIMKSRLGPCPWGECYVGFRRFA</sequence>
<gene>
    <name evidence="1" type="ORF">TrLO_g6122</name>
</gene>
<keyword evidence="2" id="KW-1185">Reference proteome</keyword>
<accession>A0A9W6ZZP5</accession>
<comment type="caution">
    <text evidence="1">The sequence shown here is derived from an EMBL/GenBank/DDBJ whole genome shotgun (WGS) entry which is preliminary data.</text>
</comment>
<dbReference type="EMBL" id="BRXW01000527">
    <property type="protein sequence ID" value="GMH63297.1"/>
    <property type="molecule type" value="Genomic_DNA"/>
</dbReference>
<dbReference type="Proteomes" id="UP001165122">
    <property type="component" value="Unassembled WGS sequence"/>
</dbReference>
<dbReference type="OrthoDB" id="191686at2759"/>
<proteinExistence type="predicted"/>